<dbReference type="InterPro" id="IPR001789">
    <property type="entry name" value="Sig_transdc_resp-reg_receiver"/>
</dbReference>
<keyword evidence="2" id="KW-0067">ATP-binding</keyword>
<dbReference type="Gene3D" id="1.10.8.60">
    <property type="match status" value="1"/>
</dbReference>
<evidence type="ECO:0000256" key="5">
    <source>
        <dbReference type="PROSITE-ProRule" id="PRU00169"/>
    </source>
</evidence>
<protein>
    <submittedName>
        <fullName evidence="8">Sigma-54 dependent transcriptional regulator</fullName>
    </submittedName>
</protein>
<dbReference type="SUPFAM" id="SSF52540">
    <property type="entry name" value="P-loop containing nucleoside triphosphate hydrolases"/>
    <property type="match status" value="1"/>
</dbReference>
<keyword evidence="4" id="KW-0804">Transcription</keyword>
<dbReference type="SUPFAM" id="SSF46689">
    <property type="entry name" value="Homeodomain-like"/>
    <property type="match status" value="1"/>
</dbReference>
<dbReference type="InterPro" id="IPR011006">
    <property type="entry name" value="CheY-like_superfamily"/>
</dbReference>
<keyword evidence="1" id="KW-0547">Nucleotide-binding</keyword>
<accession>A0ABS8AD44</accession>
<keyword evidence="5" id="KW-0597">Phosphoprotein</keyword>
<dbReference type="Gene3D" id="1.10.10.60">
    <property type="entry name" value="Homeodomain-like"/>
    <property type="match status" value="1"/>
</dbReference>
<dbReference type="Pfam" id="PF02954">
    <property type="entry name" value="HTH_8"/>
    <property type="match status" value="1"/>
</dbReference>
<dbReference type="InterPro" id="IPR027417">
    <property type="entry name" value="P-loop_NTPase"/>
</dbReference>
<proteinExistence type="predicted"/>
<feature type="domain" description="Response regulatory" evidence="7">
    <location>
        <begin position="7"/>
        <end position="126"/>
    </location>
</feature>
<dbReference type="PANTHER" id="PTHR32071">
    <property type="entry name" value="TRANSCRIPTIONAL REGULATORY PROTEIN"/>
    <property type="match status" value="1"/>
</dbReference>
<organism evidence="8 9">
    <name type="scientific">Hymenobacter nitidus</name>
    <dbReference type="NCBI Taxonomy" id="2880929"/>
    <lineage>
        <taxon>Bacteria</taxon>
        <taxon>Pseudomonadati</taxon>
        <taxon>Bacteroidota</taxon>
        <taxon>Cytophagia</taxon>
        <taxon>Cytophagales</taxon>
        <taxon>Hymenobacteraceae</taxon>
        <taxon>Hymenobacter</taxon>
    </lineage>
</organism>
<feature type="domain" description="Sigma-54 factor interaction" evidence="6">
    <location>
        <begin position="146"/>
        <end position="375"/>
    </location>
</feature>
<dbReference type="SMART" id="SM00382">
    <property type="entry name" value="AAA"/>
    <property type="match status" value="1"/>
</dbReference>
<dbReference type="RefSeq" id="WP_226183347.1">
    <property type="nucleotide sequence ID" value="NZ_JAJADQ010000002.1"/>
</dbReference>
<dbReference type="InterPro" id="IPR003593">
    <property type="entry name" value="AAA+_ATPase"/>
</dbReference>
<feature type="modified residue" description="4-aspartylphosphate" evidence="5">
    <location>
        <position position="56"/>
    </location>
</feature>
<evidence type="ECO:0000259" key="6">
    <source>
        <dbReference type="PROSITE" id="PS50045"/>
    </source>
</evidence>
<name>A0ABS8AD44_9BACT</name>
<gene>
    <name evidence="8" type="ORF">LGH70_05165</name>
</gene>
<reference evidence="8" key="1">
    <citation type="submission" date="2021-10" db="EMBL/GenBank/DDBJ databases">
        <authorList>
            <person name="Dean J.D."/>
            <person name="Kim M.K."/>
            <person name="Newey C.N."/>
            <person name="Stoker T.S."/>
            <person name="Thompson D.W."/>
            <person name="Grose J.H."/>
        </authorList>
    </citation>
    <scope>NUCLEOTIDE SEQUENCE</scope>
    <source>
        <strain evidence="8">BT635</strain>
    </source>
</reference>
<evidence type="ECO:0000256" key="3">
    <source>
        <dbReference type="ARBA" id="ARBA00023015"/>
    </source>
</evidence>
<dbReference type="Proteomes" id="UP001165297">
    <property type="component" value="Unassembled WGS sequence"/>
</dbReference>
<keyword evidence="3" id="KW-0805">Transcription regulation</keyword>
<dbReference type="Pfam" id="PF25601">
    <property type="entry name" value="AAA_lid_14"/>
    <property type="match status" value="1"/>
</dbReference>
<evidence type="ECO:0000313" key="8">
    <source>
        <dbReference type="EMBL" id="MCB2376959.1"/>
    </source>
</evidence>
<evidence type="ECO:0000313" key="9">
    <source>
        <dbReference type="Proteomes" id="UP001165297"/>
    </source>
</evidence>
<dbReference type="InterPro" id="IPR058031">
    <property type="entry name" value="AAA_lid_NorR"/>
</dbReference>
<dbReference type="Pfam" id="PF00072">
    <property type="entry name" value="Response_reg"/>
    <property type="match status" value="1"/>
</dbReference>
<dbReference type="PROSITE" id="PS50045">
    <property type="entry name" value="SIGMA54_INTERACT_4"/>
    <property type="match status" value="1"/>
</dbReference>
<sequence length="449" mass="49427">MNLRSCSVLVLDDDPDILTAVRLLLRPQVREVVVERRPEALPALLAARSFDVILLDMNYHSAVNTGNEGFFWLRRIQELGSRAAVIMITAYGDIELAVRALKEGATNFVVKPWHNDKLLTTITEALRPPGEVVASPKAAAGSAPTLLGTSAAMQQIFRTIEKVAPTDANVLVLGENGTGKDLVAQAVHQASRRAKMPLVKVDAGALTESLFESELFGHKKGAFTDAREDRAGRFEAAHGGTLFLDEIGNLGLGQQAKLLTALQNRQITRLGSNQPIAVDIRLICATNVPLAELADERRFRKDLLYRINTVELLVPPLRNRPADIPVLARHYAAQYAAKYQRPEPTLSTAALRKLEQYAFPGNVRELQYTIERAVIMADTPVLQPDDLLFSQLEAPTQPGESLDNQTLSTVERNAILRVIEKHGGNITRAAQELGITRTALYRRLNKHAL</sequence>
<evidence type="ECO:0000256" key="1">
    <source>
        <dbReference type="ARBA" id="ARBA00022741"/>
    </source>
</evidence>
<dbReference type="Gene3D" id="3.40.50.2300">
    <property type="match status" value="1"/>
</dbReference>
<dbReference type="PANTHER" id="PTHR32071:SF113">
    <property type="entry name" value="ALGINATE BIOSYNTHESIS TRANSCRIPTIONAL REGULATORY PROTEIN ALGB"/>
    <property type="match status" value="1"/>
</dbReference>
<dbReference type="InterPro" id="IPR009057">
    <property type="entry name" value="Homeodomain-like_sf"/>
</dbReference>
<evidence type="ECO:0000256" key="2">
    <source>
        <dbReference type="ARBA" id="ARBA00022840"/>
    </source>
</evidence>
<evidence type="ECO:0000259" key="7">
    <source>
        <dbReference type="PROSITE" id="PS50110"/>
    </source>
</evidence>
<dbReference type="SUPFAM" id="SSF52172">
    <property type="entry name" value="CheY-like"/>
    <property type="match status" value="1"/>
</dbReference>
<evidence type="ECO:0000256" key="4">
    <source>
        <dbReference type="ARBA" id="ARBA00023163"/>
    </source>
</evidence>
<dbReference type="SMART" id="SM00448">
    <property type="entry name" value="REC"/>
    <property type="match status" value="1"/>
</dbReference>
<dbReference type="Gene3D" id="3.40.50.300">
    <property type="entry name" value="P-loop containing nucleotide triphosphate hydrolases"/>
    <property type="match status" value="1"/>
</dbReference>
<dbReference type="CDD" id="cd00009">
    <property type="entry name" value="AAA"/>
    <property type="match status" value="1"/>
</dbReference>
<dbReference type="InterPro" id="IPR002197">
    <property type="entry name" value="HTH_Fis"/>
</dbReference>
<dbReference type="EMBL" id="JAJADQ010000002">
    <property type="protein sequence ID" value="MCB2376959.1"/>
    <property type="molecule type" value="Genomic_DNA"/>
</dbReference>
<dbReference type="InterPro" id="IPR025943">
    <property type="entry name" value="Sigma_54_int_dom_ATP-bd_2"/>
</dbReference>
<dbReference type="InterPro" id="IPR002078">
    <property type="entry name" value="Sigma_54_int"/>
</dbReference>
<keyword evidence="9" id="KW-1185">Reference proteome</keyword>
<comment type="caution">
    <text evidence="8">The sequence shown here is derived from an EMBL/GenBank/DDBJ whole genome shotgun (WGS) entry which is preliminary data.</text>
</comment>
<dbReference type="PROSITE" id="PS50110">
    <property type="entry name" value="RESPONSE_REGULATORY"/>
    <property type="match status" value="1"/>
</dbReference>
<dbReference type="PRINTS" id="PR01590">
    <property type="entry name" value="HTHFIS"/>
</dbReference>
<dbReference type="PROSITE" id="PS00676">
    <property type="entry name" value="SIGMA54_INTERACT_2"/>
    <property type="match status" value="1"/>
</dbReference>
<dbReference type="Pfam" id="PF00158">
    <property type="entry name" value="Sigma54_activat"/>
    <property type="match status" value="1"/>
</dbReference>
<dbReference type="CDD" id="cd00156">
    <property type="entry name" value="REC"/>
    <property type="match status" value="1"/>
</dbReference>